<keyword evidence="2" id="KW-1185">Reference proteome</keyword>
<evidence type="ECO:0000313" key="2">
    <source>
        <dbReference type="Proteomes" id="UP000244898"/>
    </source>
</evidence>
<name>A0A2R8C584_9RHOB</name>
<dbReference type="Pfam" id="PF05962">
    <property type="entry name" value="HutD"/>
    <property type="match status" value="1"/>
</dbReference>
<dbReference type="CDD" id="cd20293">
    <property type="entry name" value="cupin_HutD_N"/>
    <property type="match status" value="1"/>
</dbReference>
<dbReference type="Proteomes" id="UP000244898">
    <property type="component" value="Unassembled WGS sequence"/>
</dbReference>
<dbReference type="SUPFAM" id="SSF51182">
    <property type="entry name" value="RmlC-like cupins"/>
    <property type="match status" value="1"/>
</dbReference>
<dbReference type="InterPro" id="IPR011051">
    <property type="entry name" value="RmlC_Cupin_sf"/>
</dbReference>
<dbReference type="AlphaFoldDB" id="A0A2R8C584"/>
<sequence length="175" mass="18658">MTRIIKAADLVPTPWKNGGGITHEIASHASSGDVHWRLSIADVDRDGPFSSFPGLSRILTVIEGRGMTLHAAKTTLHALPHQPLAFAGDLPVEGRLNDGPVRNFNLIFNSQQVTPSVRLHQGPQTLALAPTDHAIHGLTGAVDLNGSTLHPGDTALITGGDMHLTYQTQIICVTF</sequence>
<protein>
    <submittedName>
        <fullName evidence="1">Protein Ves</fullName>
    </submittedName>
</protein>
<dbReference type="OrthoDB" id="9800082at2"/>
<reference evidence="2" key="1">
    <citation type="submission" date="2018-03" db="EMBL/GenBank/DDBJ databases">
        <authorList>
            <person name="Rodrigo-Torres L."/>
            <person name="Arahal R. D."/>
            <person name="Lucena T."/>
        </authorList>
    </citation>
    <scope>NUCLEOTIDE SEQUENCE [LARGE SCALE GENOMIC DNA]</scope>
    <source>
        <strain evidence="2">CECT 7615</strain>
    </source>
</reference>
<organism evidence="1 2">
    <name type="scientific">Falsiruegeria mediterranea M17</name>
    <dbReference type="NCBI Taxonomy" id="1200281"/>
    <lineage>
        <taxon>Bacteria</taxon>
        <taxon>Pseudomonadati</taxon>
        <taxon>Pseudomonadota</taxon>
        <taxon>Alphaproteobacteria</taxon>
        <taxon>Rhodobacterales</taxon>
        <taxon>Roseobacteraceae</taxon>
        <taxon>Falsiruegeria</taxon>
    </lineage>
</organism>
<dbReference type="RefSeq" id="WP_108785786.1">
    <property type="nucleotide sequence ID" value="NZ_ONZG01000002.1"/>
</dbReference>
<proteinExistence type="predicted"/>
<evidence type="ECO:0000313" key="1">
    <source>
        <dbReference type="EMBL" id="SPJ27513.1"/>
    </source>
</evidence>
<accession>A0A2R8C584</accession>
<dbReference type="EMBL" id="ONZG01000002">
    <property type="protein sequence ID" value="SPJ27513.1"/>
    <property type="molecule type" value="Genomic_DNA"/>
</dbReference>
<dbReference type="InterPro" id="IPR014710">
    <property type="entry name" value="RmlC-like_jellyroll"/>
</dbReference>
<gene>
    <name evidence="1" type="primary">ves</name>
    <name evidence="1" type="ORF">TRM7615_01003</name>
</gene>
<dbReference type="InterPro" id="IPR010282">
    <property type="entry name" value="Uncharacterised_HutD/Ves"/>
</dbReference>
<dbReference type="Gene3D" id="2.60.120.10">
    <property type="entry name" value="Jelly Rolls"/>
    <property type="match status" value="1"/>
</dbReference>
<dbReference type="PANTHER" id="PTHR37943">
    <property type="entry name" value="PROTEIN VES"/>
    <property type="match status" value="1"/>
</dbReference>
<dbReference type="PANTHER" id="PTHR37943:SF1">
    <property type="entry name" value="PROTEIN VES"/>
    <property type="match status" value="1"/>
</dbReference>